<dbReference type="Proteomes" id="UP001074726">
    <property type="component" value="Unassembled WGS sequence"/>
</dbReference>
<protein>
    <submittedName>
        <fullName evidence="1">Uncharacterized protein</fullName>
    </submittedName>
</protein>
<sequence length="154" mass="16617">MAPPESVSVDPDADPLLNLAFTGLDHAIDSVEVSGGPLIPFCFERAGDRLSLHRFVAERLEDGVAEVERRLEAVVAGDDEDRTPEVDPEVDGACGAWDGYITVEGRRTDAVLVRAVDHTGADVVLAQRYEVRGLLRKTARRVGNVALLADNRVG</sequence>
<dbReference type="RefSeq" id="WP_268109944.1">
    <property type="nucleotide sequence ID" value="NZ_JAPPUX010000001.1"/>
</dbReference>
<accession>A0ABT4C854</accession>
<evidence type="ECO:0000313" key="1">
    <source>
        <dbReference type="EMBL" id="MCY4725137.1"/>
    </source>
</evidence>
<evidence type="ECO:0000313" key="2">
    <source>
        <dbReference type="Proteomes" id="UP001074726"/>
    </source>
</evidence>
<proteinExistence type="predicted"/>
<gene>
    <name evidence="1" type="ORF">NYO98_02525</name>
</gene>
<comment type="caution">
    <text evidence="1">The sequence shown here is derived from an EMBL/GenBank/DDBJ whole genome shotgun (WGS) entry which is preliminary data.</text>
</comment>
<dbReference type="EMBL" id="JAPPUX010000001">
    <property type="protein sequence ID" value="MCY4725137.1"/>
    <property type="molecule type" value="Genomic_DNA"/>
</dbReference>
<keyword evidence="2" id="KW-1185">Reference proteome</keyword>
<organism evidence="1 2">
    <name type="scientific">Nocardioides pini</name>
    <dbReference type="NCBI Taxonomy" id="2975053"/>
    <lineage>
        <taxon>Bacteria</taxon>
        <taxon>Bacillati</taxon>
        <taxon>Actinomycetota</taxon>
        <taxon>Actinomycetes</taxon>
        <taxon>Propionibacteriales</taxon>
        <taxon>Nocardioidaceae</taxon>
        <taxon>Nocardioides</taxon>
    </lineage>
</organism>
<name>A0ABT4C854_9ACTN</name>
<reference evidence="1" key="1">
    <citation type="submission" date="2022-08" db="EMBL/GenBank/DDBJ databases">
        <title>Genome sequencing of Nocardioides sp. STR2.</title>
        <authorList>
            <person name="So Y."/>
        </authorList>
    </citation>
    <scope>NUCLEOTIDE SEQUENCE</scope>
    <source>
        <strain evidence="1">STR2</strain>
    </source>
</reference>